<name>A0A0C2JJ89_THEKT</name>
<organism evidence="1 2">
    <name type="scientific">Thelohanellus kitauei</name>
    <name type="common">Myxosporean</name>
    <dbReference type="NCBI Taxonomy" id="669202"/>
    <lineage>
        <taxon>Eukaryota</taxon>
        <taxon>Metazoa</taxon>
        <taxon>Cnidaria</taxon>
        <taxon>Myxozoa</taxon>
        <taxon>Myxosporea</taxon>
        <taxon>Bivalvulida</taxon>
        <taxon>Platysporina</taxon>
        <taxon>Myxobolidae</taxon>
        <taxon>Thelohanellus</taxon>
    </lineage>
</organism>
<keyword evidence="2" id="KW-1185">Reference proteome</keyword>
<protein>
    <submittedName>
        <fullName evidence="1">Uncharacterized protein</fullName>
    </submittedName>
</protein>
<reference evidence="1 2" key="1">
    <citation type="journal article" date="2014" name="Genome Biol. Evol.">
        <title>The genome of the myxosporean Thelohanellus kitauei shows adaptations to nutrient acquisition within its fish host.</title>
        <authorList>
            <person name="Yang Y."/>
            <person name="Xiong J."/>
            <person name="Zhou Z."/>
            <person name="Huo F."/>
            <person name="Miao W."/>
            <person name="Ran C."/>
            <person name="Liu Y."/>
            <person name="Zhang J."/>
            <person name="Feng J."/>
            <person name="Wang M."/>
            <person name="Wang M."/>
            <person name="Wang L."/>
            <person name="Yao B."/>
        </authorList>
    </citation>
    <scope>NUCLEOTIDE SEQUENCE [LARGE SCALE GENOMIC DNA]</scope>
    <source>
        <strain evidence="1">Wuqing</strain>
    </source>
</reference>
<evidence type="ECO:0000313" key="2">
    <source>
        <dbReference type="Proteomes" id="UP000031668"/>
    </source>
</evidence>
<dbReference type="Proteomes" id="UP000031668">
    <property type="component" value="Unassembled WGS sequence"/>
</dbReference>
<sequence length="445" mass="53795">MITDTYTKDSYSEVFSIFRGTSRTIPRFSNIQLKNFIITPLNKFEDDSFEIFNVMPLLRYDIKDVFCRVNNISIYLMDLSYDDFFIYRRFHSWILYQGSLLSECGSLTGSNACYENGVHPIRNFATIAFRYISYPYMVYDYLKMNIQMSFMQKGTNNKQWEEARIYHLYRTSESCNKTLYISQANYDKYIDFQITLTDYKSSIIISSYQFTIFDIKEDTTWEIPDIYNNINLFVRFYPRYQNVLPLSNNFDPERPTSINVSPNELYCIAAKNTGAMNINQFYTRFVLYGSRYECQRKIYLHDNSITTYVYDEKLMPIYIKFVLEDFQTTNTFIAIYRIYEYEWSFSLENSNIKLYDLRIHPLLHIDKLRYQKFNIFYLFKFSETIVDCKVGEHTLHLSEEHYNGVVYYTKLNWWNRYYHFVEMLMVEHYNMSYINICRANVQLTY</sequence>
<dbReference type="AlphaFoldDB" id="A0A0C2JJ89"/>
<comment type="caution">
    <text evidence="1">The sequence shown here is derived from an EMBL/GenBank/DDBJ whole genome shotgun (WGS) entry which is preliminary data.</text>
</comment>
<dbReference type="EMBL" id="JWZT01002428">
    <property type="protein sequence ID" value="KII69458.1"/>
    <property type="molecule type" value="Genomic_DNA"/>
</dbReference>
<proteinExistence type="predicted"/>
<accession>A0A0C2JJ89</accession>
<evidence type="ECO:0000313" key="1">
    <source>
        <dbReference type="EMBL" id="KII69458.1"/>
    </source>
</evidence>
<gene>
    <name evidence="1" type="ORF">RF11_11104</name>
</gene>